<dbReference type="Gene3D" id="1.10.10.10">
    <property type="entry name" value="Winged helix-like DNA-binding domain superfamily/Winged helix DNA-binding domain"/>
    <property type="match status" value="1"/>
</dbReference>
<keyword evidence="1" id="KW-0472">Membrane</keyword>
<feature type="transmembrane region" description="Helical" evidence="1">
    <location>
        <begin position="561"/>
        <end position="583"/>
    </location>
</feature>
<reference evidence="2 3" key="1">
    <citation type="submission" date="2021-12" db="EMBL/GenBank/DDBJ databases">
        <title>Genome sequencing of bacteria with rrn-lacking chromosome and rrn-plasmid.</title>
        <authorList>
            <person name="Anda M."/>
            <person name="Iwasaki W."/>
        </authorList>
    </citation>
    <scope>NUCLEOTIDE SEQUENCE [LARGE SCALE GENOMIC DNA]</scope>
    <source>
        <strain evidence="2 3">DSM 100852</strain>
        <plasmid evidence="2 3">pFA6</plasmid>
    </source>
</reference>
<proteinExistence type="predicted"/>
<keyword evidence="1" id="KW-1133">Transmembrane helix</keyword>
<dbReference type="Proteomes" id="UP001348817">
    <property type="component" value="Plasmid pFA6"/>
</dbReference>
<organism evidence="2 3">
    <name type="scientific">Fulvitalea axinellae</name>
    <dbReference type="NCBI Taxonomy" id="1182444"/>
    <lineage>
        <taxon>Bacteria</taxon>
        <taxon>Pseudomonadati</taxon>
        <taxon>Bacteroidota</taxon>
        <taxon>Cytophagia</taxon>
        <taxon>Cytophagales</taxon>
        <taxon>Persicobacteraceae</taxon>
        <taxon>Fulvitalea</taxon>
    </lineage>
</organism>
<protein>
    <recommendedName>
        <fullName evidence="4">DNA-binding transcriptional activator of the SARP family</fullName>
    </recommendedName>
</protein>
<dbReference type="KEGG" id="fax:FUAX_51540"/>
<dbReference type="EMBL" id="AP025320">
    <property type="protein sequence ID" value="BDD12722.1"/>
    <property type="molecule type" value="Genomic_DNA"/>
</dbReference>
<evidence type="ECO:0008006" key="4">
    <source>
        <dbReference type="Google" id="ProtNLM"/>
    </source>
</evidence>
<dbReference type="SUPFAM" id="SSF82171">
    <property type="entry name" value="DPP6 N-terminal domain-like"/>
    <property type="match status" value="1"/>
</dbReference>
<geneLocation type="plasmid" evidence="2 3">
    <name>pFA6</name>
</geneLocation>
<keyword evidence="3" id="KW-1185">Reference proteome</keyword>
<dbReference type="PANTHER" id="PTHR35807">
    <property type="entry name" value="TRANSCRIPTIONAL REGULATOR REDD-RELATED"/>
    <property type="match status" value="1"/>
</dbReference>
<dbReference type="GO" id="GO:0003677">
    <property type="term" value="F:DNA binding"/>
    <property type="evidence" value="ECO:0007669"/>
    <property type="project" value="TreeGrafter"/>
</dbReference>
<name>A0AAU9D0P1_9BACT</name>
<keyword evidence="1" id="KW-0812">Transmembrane</keyword>
<gene>
    <name evidence="2" type="ORF">FUAX_51540</name>
</gene>
<sequence length="855" mass="95840">MDSKQAKRFFGRTISHVSALLFVALLLCFFSLETKADDGAVGGLRLKGAGRGISEYSGLDLTFDVPVFFQNTLQLSADLSFMPDSDMGYVLRLLSSDGQSLDAVYYPGYSSDSLAYLRLVLNRKSTELSVPVNKNTSAWTTLELSLDGNSGELNLSVSGGESVRMKTSFRGGGGVFMVFGSSVREPRLMGESSRMAVRNVSVFRDGEPSYYWPLSEMEGDLALDTVAGKRAKTMNADWLAPTHSVWRVGERFRLPAQASVAFDDESGRVFVSEKGNIRMLELESGTFKSLISKNDLNIVAERRLFFSDETGSVKVFDRRMGGVSELKDRQWSRPTRAKSRPDFTGQNLMVDNVTGQLYLMNGYSEYQYRNSLYSFGHSWNKENFEGDVVTPRHQALSGRLTDRSYLLFSGIGNQQGPKELGSTRYFDLYKVDLAQKGVRKLWDLTNSPDRPEFLPVGNLYADKEGRRFYCLGTSENGNGSLELYEVGIDSSYVRTVSGALPCPVRSVERTGLYYNIENKSLSAFLVYQDGQDRVLESYTLAWPPGYPPEIAYNKDLSFQDILALAIIALLGLSVTVVSVIWIFKLMYDHRRLRKAKNKVSVPLPVVDLRNSVKVLGEMSLLNRDGEDISGKLTPKIRELFLLLLCESEGGGKGLAPQKITDALWPDSDQAKAKGTRSMALRRLRTALEEVDGVDVEIVQNRWRLSIQPESYCDYRELLAKLKRCEQGTKGMTELLDLVYGTDILEQFGYAWAESQRSFLIGKISNVLSVYANRLIVEAPNSIPEVLKISDIILGLDSLDDRALRFKISALRCFGNHSAARSVYRRFVREYMELYGEKYPLEFSEILGVENELPEA</sequence>
<dbReference type="GO" id="GO:0006355">
    <property type="term" value="P:regulation of DNA-templated transcription"/>
    <property type="evidence" value="ECO:0007669"/>
    <property type="project" value="TreeGrafter"/>
</dbReference>
<evidence type="ECO:0000313" key="2">
    <source>
        <dbReference type="EMBL" id="BDD12722.1"/>
    </source>
</evidence>
<accession>A0AAU9D0P1</accession>
<dbReference type="PANTHER" id="PTHR35807:SF1">
    <property type="entry name" value="TRANSCRIPTIONAL REGULATOR REDD"/>
    <property type="match status" value="1"/>
</dbReference>
<keyword evidence="2" id="KW-0614">Plasmid</keyword>
<dbReference type="AlphaFoldDB" id="A0AAU9D0P1"/>
<dbReference type="InterPro" id="IPR051677">
    <property type="entry name" value="AfsR-DnrI-RedD_regulator"/>
</dbReference>
<evidence type="ECO:0000313" key="3">
    <source>
        <dbReference type="Proteomes" id="UP001348817"/>
    </source>
</evidence>
<evidence type="ECO:0000256" key="1">
    <source>
        <dbReference type="SAM" id="Phobius"/>
    </source>
</evidence>
<dbReference type="InterPro" id="IPR036388">
    <property type="entry name" value="WH-like_DNA-bd_sf"/>
</dbReference>